<sequence>MLQASTTISVERAPILLAEVCEHYGEHGTVAFDGRSGTIRTPYGEAFVTAEGETIRLAITARDKVGLSYMKIGLSEHLAEMSAFPISSSGWEGDGNEQDLPFFRVMTVTRSQRLSPHMQRVTLTGGDLAGFANAGLHVRLVFPPRGRTPVWPRLASNGRIAWPEGEDAVTARVYTLRRVDRAAGLVDIDIVLHPGASTPGSNFAETARPGDIVGVMGPGGDGVPPSRSLFLFGDETALPAIARILEELPQEASAQAVVEVDGPADMLTLTSRARTHVRYIDRQGAPAGTTGLLAEAARALTRQDVGETGYIWAGCEFNDFKAIRSFVRGTLQVPKDRHLVVAYWRRGQAGTD</sequence>
<dbReference type="InterPro" id="IPR039374">
    <property type="entry name" value="SIP_fam"/>
</dbReference>
<dbReference type="InterPro" id="IPR017927">
    <property type="entry name" value="FAD-bd_FR_type"/>
</dbReference>
<dbReference type="InterPro" id="IPR014543">
    <property type="entry name" value="UCP028291"/>
</dbReference>
<evidence type="ECO:0000313" key="4">
    <source>
        <dbReference type="Proteomes" id="UP001294412"/>
    </source>
</evidence>
<dbReference type="EMBL" id="JAXLPB010000002">
    <property type="protein sequence ID" value="MDY8108898.1"/>
    <property type="molecule type" value="Genomic_DNA"/>
</dbReference>
<dbReference type="SUPFAM" id="SSF63380">
    <property type="entry name" value="Riboflavin synthase domain-like"/>
    <property type="match status" value="1"/>
</dbReference>
<dbReference type="Pfam" id="PF09981">
    <property type="entry name" value="DUF2218"/>
    <property type="match status" value="1"/>
</dbReference>
<dbReference type="Gene3D" id="3.40.50.80">
    <property type="entry name" value="Nucleotide-binding domain of ferredoxin-NADP reductase (FNR) module"/>
    <property type="match status" value="1"/>
</dbReference>
<proteinExistence type="inferred from homology"/>
<feature type="domain" description="FAD-binding FR-type" evidence="2">
    <location>
        <begin position="101"/>
        <end position="225"/>
    </location>
</feature>
<dbReference type="InterPro" id="IPR039261">
    <property type="entry name" value="FNR_nucleotide-bd"/>
</dbReference>
<dbReference type="Gene3D" id="2.40.30.10">
    <property type="entry name" value="Translation factors"/>
    <property type="match status" value="1"/>
</dbReference>
<dbReference type="Pfam" id="PF08021">
    <property type="entry name" value="FAD_binding_9"/>
    <property type="match status" value="1"/>
</dbReference>
<reference evidence="3 4" key="1">
    <citation type="submission" date="2023-12" db="EMBL/GenBank/DDBJ databases">
        <title>Description of Novel Strain Fulvimarina sp. 2208YS6-2-32 isolated from Uroteuthis (Photololigo) edulis.</title>
        <authorList>
            <person name="Park J.-S."/>
        </authorList>
    </citation>
    <scope>NUCLEOTIDE SEQUENCE [LARGE SCALE GENOMIC DNA]</scope>
    <source>
        <strain evidence="3 4">2208YS6-2-32</strain>
    </source>
</reference>
<evidence type="ECO:0000259" key="2">
    <source>
        <dbReference type="PROSITE" id="PS51384"/>
    </source>
</evidence>
<dbReference type="PANTHER" id="PTHR30157:SF0">
    <property type="entry name" value="NADPH-DEPENDENT FERRIC-CHELATE REDUCTASE"/>
    <property type="match status" value="1"/>
</dbReference>
<comment type="caution">
    <text evidence="3">The sequence shown here is derived from an EMBL/GenBank/DDBJ whole genome shotgun (WGS) entry which is preliminary data.</text>
</comment>
<dbReference type="InterPro" id="IPR017938">
    <property type="entry name" value="Riboflavin_synthase-like_b-brl"/>
</dbReference>
<dbReference type="RefSeq" id="WP_322186363.1">
    <property type="nucleotide sequence ID" value="NZ_JAXLPB010000002.1"/>
</dbReference>
<name>A0ABU5I0I9_9HYPH</name>
<gene>
    <name evidence="3" type="ORF">U0C82_07035</name>
</gene>
<dbReference type="Gene3D" id="3.30.310.50">
    <property type="entry name" value="Alpha-D-phosphohexomutase, C-terminal domain"/>
    <property type="match status" value="1"/>
</dbReference>
<organism evidence="3 4">
    <name type="scientific">Fulvimarina uroteuthidis</name>
    <dbReference type="NCBI Taxonomy" id="3098149"/>
    <lineage>
        <taxon>Bacteria</taxon>
        <taxon>Pseudomonadati</taxon>
        <taxon>Pseudomonadota</taxon>
        <taxon>Alphaproteobacteria</taxon>
        <taxon>Hyphomicrobiales</taxon>
        <taxon>Aurantimonadaceae</taxon>
        <taxon>Fulvimarina</taxon>
    </lineage>
</organism>
<dbReference type="Pfam" id="PF04954">
    <property type="entry name" value="SIP"/>
    <property type="match status" value="1"/>
</dbReference>
<evidence type="ECO:0000256" key="1">
    <source>
        <dbReference type="ARBA" id="ARBA00035644"/>
    </source>
</evidence>
<dbReference type="InterPro" id="IPR007037">
    <property type="entry name" value="SIP_rossman_dom"/>
</dbReference>
<protein>
    <submittedName>
        <fullName evidence="3">Siderophore-interacting protein</fullName>
    </submittedName>
</protein>
<dbReference type="InterPro" id="IPR013113">
    <property type="entry name" value="SIP_FAD-bd"/>
</dbReference>
<dbReference type="PANTHER" id="PTHR30157">
    <property type="entry name" value="FERRIC REDUCTASE, NADPH-DEPENDENT"/>
    <property type="match status" value="1"/>
</dbReference>
<evidence type="ECO:0000313" key="3">
    <source>
        <dbReference type="EMBL" id="MDY8108898.1"/>
    </source>
</evidence>
<dbReference type="Proteomes" id="UP001294412">
    <property type="component" value="Unassembled WGS sequence"/>
</dbReference>
<accession>A0ABU5I0I9</accession>
<dbReference type="CDD" id="cd06193">
    <property type="entry name" value="siderophore_interacting"/>
    <property type="match status" value="1"/>
</dbReference>
<dbReference type="PROSITE" id="PS51384">
    <property type="entry name" value="FAD_FR"/>
    <property type="match status" value="1"/>
</dbReference>
<keyword evidence="4" id="KW-1185">Reference proteome</keyword>
<comment type="similarity">
    <text evidence="1">Belongs to the SIP oxidoreductase family.</text>
</comment>